<reference evidence="8 9" key="1">
    <citation type="submission" date="2017-04" db="EMBL/GenBank/DDBJ databases">
        <authorList>
            <person name="Afonso C.L."/>
            <person name="Miller P.J."/>
            <person name="Scott M.A."/>
            <person name="Spackman E."/>
            <person name="Goraichik I."/>
            <person name="Dimitrov K.M."/>
            <person name="Suarez D.L."/>
            <person name="Swayne D.E."/>
        </authorList>
    </citation>
    <scope>NUCLEOTIDE SEQUENCE [LARGE SCALE GENOMIC DNA]</scope>
    <source>
        <strain evidence="8 9">DSM 3385</strain>
    </source>
</reference>
<name>A0A1W1YK18_9BACT</name>
<organism evidence="8 9">
    <name type="scientific">Desulfocicer vacuolatum DSM 3385</name>
    <dbReference type="NCBI Taxonomy" id="1121400"/>
    <lineage>
        <taxon>Bacteria</taxon>
        <taxon>Pseudomonadati</taxon>
        <taxon>Thermodesulfobacteriota</taxon>
        <taxon>Desulfobacteria</taxon>
        <taxon>Desulfobacterales</taxon>
        <taxon>Desulfobacteraceae</taxon>
        <taxon>Desulfocicer</taxon>
    </lineage>
</organism>
<dbReference type="InterPro" id="IPR004424">
    <property type="entry name" value="IspE"/>
</dbReference>
<comment type="catalytic activity">
    <reaction evidence="6">
        <text>4-CDP-2-C-methyl-D-erythritol + ATP = 4-CDP-2-C-methyl-D-erythritol 2-phosphate + ADP + H(+)</text>
        <dbReference type="Rhea" id="RHEA:18437"/>
        <dbReference type="ChEBI" id="CHEBI:15378"/>
        <dbReference type="ChEBI" id="CHEBI:30616"/>
        <dbReference type="ChEBI" id="CHEBI:57823"/>
        <dbReference type="ChEBI" id="CHEBI:57919"/>
        <dbReference type="ChEBI" id="CHEBI:456216"/>
        <dbReference type="EC" id="2.7.1.148"/>
    </reaction>
</comment>
<dbReference type="InterPro" id="IPR014721">
    <property type="entry name" value="Ribsml_uS5_D2-typ_fold_subgr"/>
</dbReference>
<evidence type="ECO:0000256" key="3">
    <source>
        <dbReference type="ARBA" id="ARBA00022741"/>
    </source>
</evidence>
<feature type="active site" evidence="6">
    <location>
        <position position="8"/>
    </location>
</feature>
<keyword evidence="3 6" id="KW-0547">Nucleotide-binding</keyword>
<dbReference type="PANTHER" id="PTHR43527">
    <property type="entry name" value="4-DIPHOSPHOCYTIDYL-2-C-METHYL-D-ERYTHRITOL KINASE, CHLOROPLASTIC"/>
    <property type="match status" value="1"/>
</dbReference>
<keyword evidence="9" id="KW-1185">Reference proteome</keyword>
<dbReference type="InterPro" id="IPR020568">
    <property type="entry name" value="Ribosomal_Su5_D2-typ_SF"/>
</dbReference>
<dbReference type="HAMAP" id="MF_00061">
    <property type="entry name" value="IspE"/>
    <property type="match status" value="1"/>
</dbReference>
<keyword evidence="6" id="KW-0414">Isoprene biosynthesis</keyword>
<dbReference type="InterPro" id="IPR006204">
    <property type="entry name" value="GHMP_kinase_N_dom"/>
</dbReference>
<feature type="binding site" evidence="6">
    <location>
        <begin position="98"/>
        <end position="108"/>
    </location>
    <ligand>
        <name>ATP</name>
        <dbReference type="ChEBI" id="CHEBI:30616"/>
    </ligand>
</feature>
<feature type="active site" evidence="6">
    <location>
        <position position="140"/>
    </location>
</feature>
<dbReference type="EMBL" id="FWXY01000001">
    <property type="protein sequence ID" value="SMC36527.1"/>
    <property type="molecule type" value="Genomic_DNA"/>
</dbReference>
<dbReference type="Pfam" id="PF00288">
    <property type="entry name" value="GHMP_kinases_N"/>
    <property type="match status" value="1"/>
</dbReference>
<evidence type="ECO:0000256" key="1">
    <source>
        <dbReference type="ARBA" id="ARBA00017473"/>
    </source>
</evidence>
<dbReference type="PIRSF" id="PIRSF010376">
    <property type="entry name" value="IspE"/>
    <property type="match status" value="1"/>
</dbReference>
<evidence type="ECO:0000256" key="4">
    <source>
        <dbReference type="ARBA" id="ARBA00022777"/>
    </source>
</evidence>
<dbReference type="Gene3D" id="3.30.70.890">
    <property type="entry name" value="GHMP kinase, C-terminal domain"/>
    <property type="match status" value="1"/>
</dbReference>
<dbReference type="GO" id="GO:0016114">
    <property type="term" value="P:terpenoid biosynthetic process"/>
    <property type="evidence" value="ECO:0007669"/>
    <property type="project" value="UniProtKB-UniRule"/>
</dbReference>
<dbReference type="EC" id="2.7.1.148" evidence="6"/>
<accession>A0A1W1YK18</accession>
<dbReference type="RefSeq" id="WP_084066445.1">
    <property type="nucleotide sequence ID" value="NZ_FWXY01000001.1"/>
</dbReference>
<evidence type="ECO:0000256" key="5">
    <source>
        <dbReference type="ARBA" id="ARBA00022840"/>
    </source>
</evidence>
<sequence length="293" mass="31904">MKVASPAKINLFLHVTGRRKNGYHDLETVMACVDLCDDIYFDFQASDISVTCSHPRVPEDETNLAHRAATIFWKELARKRGVGRVPGGVAVAIDKQIPVGGGLGGGSSNAATVLKSLNHWFDKPFSRRDLMDMGLCLGADVPFFVQGGAALARGVGELLTPCTLKTPCRVLLASPGVAASTALVYKNINLALTTGHKSTNNALIIACEENRVLDISVDMHNDLEASACELYPEIQAFKTEMAGLLTQKVMMTGSGASFFVLFWEDGQAECAFDMLSRRWHNNPHKRIFLTSFI</sequence>
<dbReference type="SUPFAM" id="SSF55060">
    <property type="entry name" value="GHMP Kinase, C-terminal domain"/>
    <property type="match status" value="1"/>
</dbReference>
<dbReference type="PANTHER" id="PTHR43527:SF2">
    <property type="entry name" value="4-DIPHOSPHOCYTIDYL-2-C-METHYL-D-ERYTHRITOL KINASE, CHLOROPLASTIC"/>
    <property type="match status" value="1"/>
</dbReference>
<dbReference type="SUPFAM" id="SSF54211">
    <property type="entry name" value="Ribosomal protein S5 domain 2-like"/>
    <property type="match status" value="1"/>
</dbReference>
<gene>
    <name evidence="6" type="primary">ispE</name>
    <name evidence="8" type="ORF">SAMN02746065_101127</name>
</gene>
<keyword evidence="4 6" id="KW-0418">Kinase</keyword>
<dbReference type="GO" id="GO:0050515">
    <property type="term" value="F:4-(cytidine 5'-diphospho)-2-C-methyl-D-erythritol kinase activity"/>
    <property type="evidence" value="ECO:0007669"/>
    <property type="project" value="UniProtKB-UniRule"/>
</dbReference>
<keyword evidence="5 6" id="KW-0067">ATP-binding</keyword>
<dbReference type="OrthoDB" id="9809438at2"/>
<dbReference type="Gene3D" id="3.30.230.10">
    <property type="match status" value="1"/>
</dbReference>
<dbReference type="GO" id="GO:0005524">
    <property type="term" value="F:ATP binding"/>
    <property type="evidence" value="ECO:0007669"/>
    <property type="project" value="UniProtKB-UniRule"/>
</dbReference>
<evidence type="ECO:0000313" key="9">
    <source>
        <dbReference type="Proteomes" id="UP000192418"/>
    </source>
</evidence>
<dbReference type="STRING" id="1121400.SAMN02746065_101127"/>
<proteinExistence type="inferred from homology"/>
<comment type="similarity">
    <text evidence="6">Belongs to the GHMP kinase family. IspE subfamily.</text>
</comment>
<dbReference type="AlphaFoldDB" id="A0A1W1YK18"/>
<evidence type="ECO:0000313" key="8">
    <source>
        <dbReference type="EMBL" id="SMC36527.1"/>
    </source>
</evidence>
<comment type="function">
    <text evidence="6">Catalyzes the phosphorylation of the position 2 hydroxy group of 4-diphosphocytidyl-2C-methyl-D-erythritol.</text>
</comment>
<evidence type="ECO:0000259" key="7">
    <source>
        <dbReference type="Pfam" id="PF00288"/>
    </source>
</evidence>
<keyword evidence="2 6" id="KW-0808">Transferase</keyword>
<dbReference type="InterPro" id="IPR036554">
    <property type="entry name" value="GHMP_kinase_C_sf"/>
</dbReference>
<feature type="domain" description="GHMP kinase N-terminal" evidence="7">
    <location>
        <begin position="73"/>
        <end position="148"/>
    </location>
</feature>
<protein>
    <recommendedName>
        <fullName evidence="1 6">4-diphosphocytidyl-2-C-methyl-D-erythritol kinase</fullName>
        <shortName evidence="6">CMK</shortName>
        <ecNumber evidence="6">2.7.1.148</ecNumber>
    </recommendedName>
    <alternativeName>
        <fullName evidence="6">4-(cytidine-5'-diphospho)-2-C-methyl-D-erythritol kinase</fullName>
    </alternativeName>
</protein>
<dbReference type="NCBIfam" id="TIGR00154">
    <property type="entry name" value="ispE"/>
    <property type="match status" value="1"/>
</dbReference>
<dbReference type="GO" id="GO:0019288">
    <property type="term" value="P:isopentenyl diphosphate biosynthetic process, methylerythritol 4-phosphate pathway"/>
    <property type="evidence" value="ECO:0007669"/>
    <property type="project" value="UniProtKB-UniRule"/>
</dbReference>
<evidence type="ECO:0000256" key="6">
    <source>
        <dbReference type="HAMAP-Rule" id="MF_00061"/>
    </source>
</evidence>
<evidence type="ECO:0000256" key="2">
    <source>
        <dbReference type="ARBA" id="ARBA00022679"/>
    </source>
</evidence>
<dbReference type="UniPathway" id="UPA00056">
    <property type="reaction ID" value="UER00094"/>
</dbReference>
<comment type="pathway">
    <text evidence="6">Isoprenoid biosynthesis; isopentenyl diphosphate biosynthesis via DXP pathway; isopentenyl diphosphate from 1-deoxy-D-xylulose 5-phosphate: step 3/6.</text>
</comment>
<dbReference type="Proteomes" id="UP000192418">
    <property type="component" value="Unassembled WGS sequence"/>
</dbReference>